<dbReference type="UniPathway" id="UPA00070">
    <property type="reaction ID" value="UER00119"/>
</dbReference>
<comment type="pathway">
    <text evidence="1 6">Pyrimidine metabolism; UMP biosynthesis via de novo pathway; UMP from orotate: step 1/2.</text>
</comment>
<comment type="caution">
    <text evidence="7">The sequence shown here is derived from an EMBL/GenBank/DDBJ whole genome shotgun (WGS) entry which is preliminary data.</text>
</comment>
<feature type="binding site" evidence="6">
    <location>
        <position position="89"/>
    </location>
    <ligand>
        <name>5-phospho-alpha-D-ribose 1-diphosphate</name>
        <dbReference type="ChEBI" id="CHEBI:58017"/>
        <note>ligand shared between dimeric partners</note>
    </ligand>
</feature>
<feature type="binding site" evidence="6">
    <location>
        <position position="147"/>
    </location>
    <ligand>
        <name>orotate</name>
        <dbReference type="ChEBI" id="CHEBI:30839"/>
    </ligand>
</feature>
<comment type="caution">
    <text evidence="6">Lacks conserved residue(s) required for the propagation of feature annotation.</text>
</comment>
<accession>A0A1F6GLC7</accession>
<feature type="binding site" evidence="6">
    <location>
        <position position="93"/>
    </location>
    <ligand>
        <name>5-phospho-alpha-D-ribose 1-diphosphate</name>
        <dbReference type="ChEBI" id="CHEBI:58017"/>
        <note>ligand shared between dimeric partners</note>
    </ligand>
</feature>
<dbReference type="PANTHER" id="PTHR19278:SF9">
    <property type="entry name" value="URIDINE 5'-MONOPHOSPHATE SYNTHASE"/>
    <property type="match status" value="1"/>
</dbReference>
<comment type="subunit">
    <text evidence="6">Homodimer.</text>
</comment>
<keyword evidence="5 6" id="KW-0665">Pyrimidine biosynthesis</keyword>
<dbReference type="GO" id="GO:0000287">
    <property type="term" value="F:magnesium ion binding"/>
    <property type="evidence" value="ECO:0007669"/>
    <property type="project" value="UniProtKB-UniRule"/>
</dbReference>
<feature type="binding site" description="in other chain" evidence="6">
    <location>
        <position position="23"/>
    </location>
    <ligand>
        <name>5-phospho-alpha-D-ribose 1-diphosphate</name>
        <dbReference type="ChEBI" id="CHEBI:58017"/>
        <note>ligand shared between dimeric partners</note>
    </ligand>
</feature>
<dbReference type="EMBL" id="MFNF01000065">
    <property type="protein sequence ID" value="OGG98921.1"/>
    <property type="molecule type" value="Genomic_DNA"/>
</dbReference>
<dbReference type="SUPFAM" id="SSF53271">
    <property type="entry name" value="PRTase-like"/>
    <property type="match status" value="1"/>
</dbReference>
<dbReference type="GO" id="GO:0004588">
    <property type="term" value="F:orotate phosphoribosyltransferase activity"/>
    <property type="evidence" value="ECO:0007669"/>
    <property type="project" value="UniProtKB-UniRule"/>
</dbReference>
<keyword evidence="3 6" id="KW-0328">Glycosyltransferase</keyword>
<sequence>MKAQIIDGLIELGAIRFGSFTLKSGMVSPIYIDLRMIVSAPKLMGQVVRAFEGLAAGLGYDLVAGIPYTALPIAAVFSQRVGKPMVYARKEAKTYGTKRLIEGVYRPGQRVLVLDDLITNGLSKFESFAQFEAAGLRVKDVVVLIDRCQGGAKTLADRGYRLHGLINVFEILDRTLALGRIDQRLYRTSREFIESSVKLAQP</sequence>
<comment type="function">
    <text evidence="6">Catalyzes the transfer of a ribosyl phosphate group from 5-phosphoribose 1-diphosphate to orotate, leading to the formation of orotidine monophosphate (OMP).</text>
</comment>
<keyword evidence="4 6" id="KW-0808">Transferase</keyword>
<dbReference type="GO" id="GO:0019856">
    <property type="term" value="P:pyrimidine nucleobase biosynthetic process"/>
    <property type="evidence" value="ECO:0007669"/>
    <property type="project" value="TreeGrafter"/>
</dbReference>
<dbReference type="InterPro" id="IPR029057">
    <property type="entry name" value="PRTase-like"/>
</dbReference>
<comment type="cofactor">
    <cofactor evidence="6">
        <name>Mg(2+)</name>
        <dbReference type="ChEBI" id="CHEBI:18420"/>
    </cofactor>
</comment>
<dbReference type="EC" id="2.4.2.10" evidence="2 6"/>
<comment type="similarity">
    <text evidence="6">Belongs to the purine/pyrimidine phosphoribosyltransferase family. PyrE subfamily.</text>
</comment>
<dbReference type="Proteomes" id="UP000177583">
    <property type="component" value="Unassembled WGS sequence"/>
</dbReference>
<dbReference type="PANTHER" id="PTHR19278">
    <property type="entry name" value="OROTATE PHOSPHORIBOSYLTRANSFERASE"/>
    <property type="match status" value="1"/>
</dbReference>
<feature type="binding site" evidence="6">
    <location>
        <position position="119"/>
    </location>
    <ligand>
        <name>orotate</name>
        <dbReference type="ChEBI" id="CHEBI:30839"/>
    </ligand>
</feature>
<comment type="catalytic activity">
    <reaction evidence="6">
        <text>orotidine 5'-phosphate + diphosphate = orotate + 5-phospho-alpha-D-ribose 1-diphosphate</text>
        <dbReference type="Rhea" id="RHEA:10380"/>
        <dbReference type="ChEBI" id="CHEBI:30839"/>
        <dbReference type="ChEBI" id="CHEBI:33019"/>
        <dbReference type="ChEBI" id="CHEBI:57538"/>
        <dbReference type="ChEBI" id="CHEBI:58017"/>
        <dbReference type="EC" id="2.4.2.10"/>
    </reaction>
</comment>
<evidence type="ECO:0000256" key="4">
    <source>
        <dbReference type="ARBA" id="ARBA00022679"/>
    </source>
</evidence>
<evidence type="ECO:0000256" key="2">
    <source>
        <dbReference type="ARBA" id="ARBA00011971"/>
    </source>
</evidence>
<dbReference type="GO" id="GO:0044205">
    <property type="term" value="P:'de novo' UMP biosynthetic process"/>
    <property type="evidence" value="ECO:0007669"/>
    <property type="project" value="UniProtKB-UniRule"/>
</dbReference>
<evidence type="ECO:0000256" key="5">
    <source>
        <dbReference type="ARBA" id="ARBA00022975"/>
    </source>
</evidence>
<dbReference type="HAMAP" id="MF_01208">
    <property type="entry name" value="PyrE"/>
    <property type="match status" value="1"/>
</dbReference>
<dbReference type="GO" id="GO:0004590">
    <property type="term" value="F:orotidine-5'-phosphate decarboxylase activity"/>
    <property type="evidence" value="ECO:0007669"/>
    <property type="project" value="TreeGrafter"/>
</dbReference>
<dbReference type="InterPro" id="IPR000836">
    <property type="entry name" value="PRTase_dom"/>
</dbReference>
<organism evidence="7 8">
    <name type="scientific">Candidatus Lambdaproteobacteria bacterium RIFOXYD2_FULL_56_26</name>
    <dbReference type="NCBI Taxonomy" id="1817773"/>
    <lineage>
        <taxon>Bacteria</taxon>
        <taxon>Pseudomonadati</taxon>
        <taxon>Pseudomonadota</taxon>
        <taxon>Candidatus Lambdaproteobacteria</taxon>
    </lineage>
</organism>
<dbReference type="CDD" id="cd06223">
    <property type="entry name" value="PRTases_typeI"/>
    <property type="match status" value="1"/>
</dbReference>
<protein>
    <recommendedName>
        <fullName evidence="2 6">Orotate phosphoribosyltransferase</fullName>
        <shortName evidence="6">OPRT</shortName>
        <shortName evidence="6">OPRTase</shortName>
        <ecNumber evidence="2 6">2.4.2.10</ecNumber>
    </recommendedName>
</protein>
<dbReference type="InterPro" id="IPR023031">
    <property type="entry name" value="OPRT"/>
</dbReference>
<dbReference type="NCBIfam" id="TIGR00336">
    <property type="entry name" value="pyrE"/>
    <property type="match status" value="1"/>
</dbReference>
<evidence type="ECO:0000256" key="3">
    <source>
        <dbReference type="ARBA" id="ARBA00022676"/>
    </source>
</evidence>
<evidence type="ECO:0000256" key="1">
    <source>
        <dbReference type="ARBA" id="ARBA00004889"/>
    </source>
</evidence>
<gene>
    <name evidence="6" type="primary">pyrE</name>
    <name evidence="7" type="ORF">A2557_12960</name>
</gene>
<feature type="binding site" description="in other chain" evidence="6">
    <location>
        <begin position="115"/>
        <end position="123"/>
    </location>
    <ligand>
        <name>5-phospho-alpha-D-ribose 1-diphosphate</name>
        <dbReference type="ChEBI" id="CHEBI:58017"/>
        <note>ligand shared between dimeric partners</note>
    </ligand>
</feature>
<evidence type="ECO:0000313" key="7">
    <source>
        <dbReference type="EMBL" id="OGG98921.1"/>
    </source>
</evidence>
<evidence type="ECO:0000256" key="6">
    <source>
        <dbReference type="HAMAP-Rule" id="MF_01208"/>
    </source>
</evidence>
<keyword evidence="6" id="KW-0460">Magnesium</keyword>
<dbReference type="Gene3D" id="3.40.50.2020">
    <property type="match status" value="1"/>
</dbReference>
<evidence type="ECO:0000313" key="8">
    <source>
        <dbReference type="Proteomes" id="UP000177583"/>
    </source>
</evidence>
<reference evidence="7 8" key="1">
    <citation type="journal article" date="2016" name="Nat. Commun.">
        <title>Thousands of microbial genomes shed light on interconnected biogeochemical processes in an aquifer system.</title>
        <authorList>
            <person name="Anantharaman K."/>
            <person name="Brown C.T."/>
            <person name="Hug L.A."/>
            <person name="Sharon I."/>
            <person name="Castelle C.J."/>
            <person name="Probst A.J."/>
            <person name="Thomas B.C."/>
            <person name="Singh A."/>
            <person name="Wilkins M.J."/>
            <person name="Karaoz U."/>
            <person name="Brodie E.L."/>
            <person name="Williams K.H."/>
            <person name="Hubbard S.S."/>
            <person name="Banfield J.F."/>
        </authorList>
    </citation>
    <scope>NUCLEOTIDE SEQUENCE [LARGE SCALE GENOMIC DNA]</scope>
</reference>
<dbReference type="AlphaFoldDB" id="A0A1F6GLC7"/>
<dbReference type="InterPro" id="IPR004467">
    <property type="entry name" value="Or_phspho_trans_dom"/>
</dbReference>
<feature type="binding site" description="in other chain" evidence="6">
    <location>
        <position position="90"/>
    </location>
    <ligand>
        <name>5-phospho-alpha-D-ribose 1-diphosphate</name>
        <dbReference type="ChEBI" id="CHEBI:58017"/>
        <note>ligand shared between dimeric partners</note>
    </ligand>
</feature>
<name>A0A1F6GLC7_9PROT</name>
<proteinExistence type="inferred from homology"/>